<accession>A0A0G4HJT1</accession>
<proteinExistence type="predicted"/>
<dbReference type="AlphaFoldDB" id="A0A0G4HJT1"/>
<dbReference type="VEuPathDB" id="CryptoDB:Cvel_7169"/>
<gene>
    <name evidence="2" type="ORF">Cvel_7169</name>
</gene>
<feature type="chain" id="PRO_5005191490" evidence="1">
    <location>
        <begin position="23"/>
        <end position="229"/>
    </location>
</feature>
<evidence type="ECO:0000256" key="1">
    <source>
        <dbReference type="SAM" id="SignalP"/>
    </source>
</evidence>
<name>A0A0G4HJT1_9ALVE</name>
<organism evidence="2">
    <name type="scientific">Chromera velia CCMP2878</name>
    <dbReference type="NCBI Taxonomy" id="1169474"/>
    <lineage>
        <taxon>Eukaryota</taxon>
        <taxon>Sar</taxon>
        <taxon>Alveolata</taxon>
        <taxon>Colpodellida</taxon>
        <taxon>Chromeraceae</taxon>
        <taxon>Chromera</taxon>
    </lineage>
</organism>
<keyword evidence="1" id="KW-0732">Signal</keyword>
<evidence type="ECO:0000313" key="2">
    <source>
        <dbReference type="EMBL" id="CEM44458.1"/>
    </source>
</evidence>
<feature type="signal peptide" evidence="1">
    <location>
        <begin position="1"/>
        <end position="22"/>
    </location>
</feature>
<reference evidence="2" key="1">
    <citation type="submission" date="2014-11" db="EMBL/GenBank/DDBJ databases">
        <authorList>
            <person name="Otto D Thomas"/>
            <person name="Naeem Raeece"/>
        </authorList>
    </citation>
    <scope>NUCLEOTIDE SEQUENCE</scope>
</reference>
<protein>
    <submittedName>
        <fullName evidence="2">Uncharacterized protein</fullName>
    </submittedName>
</protein>
<dbReference type="EMBL" id="CDMZ01002937">
    <property type="protein sequence ID" value="CEM44458.1"/>
    <property type="molecule type" value="Genomic_DNA"/>
</dbReference>
<sequence length="229" mass="25729">MRLPFSGVLFVLVFVTAEVVNARRLHELEKGRAATIYHQNAIIGCDKFAATQEEIDNNIKPRMPDWKRRYCRKVKDEVTGEQKYEQRLDPINVCGGAILNTSGDETQRGSELGCRGVEVNTQCENYNTKMFSNEGLAEEKRGKSWYVCKNNSGYYVLGFPYPICTCEADMSKAPCGAGSEGVCNRKDMYPGDSCGRVRDYDSRSPKKFCQRLDLNSEDCACQVPDQTGP</sequence>